<evidence type="ECO:0000313" key="2">
    <source>
        <dbReference type="EnsemblMetazoa" id="XP_038074160.1"/>
    </source>
</evidence>
<dbReference type="EnsemblMetazoa" id="XM_038218232.1">
    <property type="protein sequence ID" value="XP_038074160.1"/>
    <property type="gene ID" value="LOC119742191"/>
</dbReference>
<dbReference type="InterPro" id="IPR022773">
    <property type="entry name" value="Siva"/>
</dbReference>
<dbReference type="AlphaFoldDB" id="A0A914BE69"/>
<proteinExistence type="predicted"/>
<reference evidence="2" key="1">
    <citation type="submission" date="2022-11" db="UniProtKB">
        <authorList>
            <consortium name="EnsemblMetazoa"/>
        </authorList>
    </citation>
    <scope>IDENTIFICATION</scope>
</reference>
<name>A0A914BE69_PATMI</name>
<dbReference type="PANTHER" id="PTHR14365">
    <property type="entry name" value="APOPTOSIS REGULATORY PROTEIN SIVA"/>
    <property type="match status" value="1"/>
</dbReference>
<dbReference type="PANTHER" id="PTHR14365:SF1">
    <property type="entry name" value="APOPTOSIS REGULATORY PROTEIN SIVA"/>
    <property type="match status" value="1"/>
</dbReference>
<dbReference type="Pfam" id="PF05458">
    <property type="entry name" value="Siva"/>
    <property type="match status" value="1"/>
</dbReference>
<feature type="region of interest" description="Disordered" evidence="1">
    <location>
        <begin position="55"/>
        <end position="86"/>
    </location>
</feature>
<dbReference type="RefSeq" id="XP_038074160.1">
    <property type="nucleotide sequence ID" value="XM_038218232.1"/>
</dbReference>
<dbReference type="Proteomes" id="UP000887568">
    <property type="component" value="Unplaced"/>
</dbReference>
<sequence length="188" mass="20488">MLKRACPFGDSIPNQMKTHVGQKEVAEGVDKEKHMKEVYEKTLAMMFEAQKQAGKSDSTAVTNGHQLDSNSIQSKGAEGCHDNGSSSPHMELLPGQCFLDEHGKIIVGQMVVPKSDEDGAVPPRCCACQKPMVPVAVSRCSACQDSICPACLRLCLQCENGFCNMCSLINYDEDCDRIFCLSCSSQME</sequence>
<evidence type="ECO:0000256" key="1">
    <source>
        <dbReference type="SAM" id="MobiDB-lite"/>
    </source>
</evidence>
<feature type="compositionally biased region" description="Polar residues" evidence="1">
    <location>
        <begin position="55"/>
        <end position="74"/>
    </location>
</feature>
<protein>
    <recommendedName>
        <fullName evidence="4">Apoptosis regulatory protein Siva</fullName>
    </recommendedName>
</protein>
<dbReference type="GO" id="GO:0097191">
    <property type="term" value="P:extrinsic apoptotic signaling pathway"/>
    <property type="evidence" value="ECO:0007669"/>
    <property type="project" value="TreeGrafter"/>
</dbReference>
<dbReference type="OrthoDB" id="60860at2759"/>
<dbReference type="GeneID" id="119742191"/>
<keyword evidence="3" id="KW-1185">Reference proteome</keyword>
<dbReference type="OMA" id="AQACMDP"/>
<evidence type="ECO:0008006" key="4">
    <source>
        <dbReference type="Google" id="ProtNLM"/>
    </source>
</evidence>
<accession>A0A914BE69</accession>
<dbReference type="GO" id="GO:0005175">
    <property type="term" value="F:CD27 receptor binding"/>
    <property type="evidence" value="ECO:0007669"/>
    <property type="project" value="TreeGrafter"/>
</dbReference>
<organism evidence="2 3">
    <name type="scientific">Patiria miniata</name>
    <name type="common">Bat star</name>
    <name type="synonym">Asterina miniata</name>
    <dbReference type="NCBI Taxonomy" id="46514"/>
    <lineage>
        <taxon>Eukaryota</taxon>
        <taxon>Metazoa</taxon>
        <taxon>Echinodermata</taxon>
        <taxon>Eleutherozoa</taxon>
        <taxon>Asterozoa</taxon>
        <taxon>Asteroidea</taxon>
        <taxon>Valvatacea</taxon>
        <taxon>Valvatida</taxon>
        <taxon>Asterinidae</taxon>
        <taxon>Patiria</taxon>
    </lineage>
</organism>
<evidence type="ECO:0000313" key="3">
    <source>
        <dbReference type="Proteomes" id="UP000887568"/>
    </source>
</evidence>